<dbReference type="Proteomes" id="UP000032930">
    <property type="component" value="Chromosome"/>
</dbReference>
<evidence type="ECO:0000313" key="1">
    <source>
        <dbReference type="EMBL" id="CDM90604.1"/>
    </source>
</evidence>
<organism evidence="1 2">
    <name type="scientific">Xenorhabdus bovienii</name>
    <name type="common">Xenorhabdus nematophila subsp. bovienii</name>
    <dbReference type="NCBI Taxonomy" id="40576"/>
    <lineage>
        <taxon>Bacteria</taxon>
        <taxon>Pseudomonadati</taxon>
        <taxon>Pseudomonadota</taxon>
        <taxon>Gammaproteobacteria</taxon>
        <taxon>Enterobacterales</taxon>
        <taxon>Morganellaceae</taxon>
        <taxon>Xenorhabdus</taxon>
    </lineage>
</organism>
<reference evidence="1 2" key="1">
    <citation type="submission" date="2014-02" db="EMBL/GenBank/DDBJ databases">
        <authorList>
            <person name="Genoscope - CEA"/>
        </authorList>
    </citation>
    <scope>NUCLEOTIDE SEQUENCE [LARGE SCALE GENOMIC DNA]</scope>
    <source>
        <strain evidence="1 2">CS03</strain>
    </source>
</reference>
<sequence>MARVKPKEITSWFDISRYEQLLDLTVLEVIDDLKNRVFSLYDYEDEDEDEDEDDADDGSPTLNIDEIRKSILRGLEKGLVNYNSLIIHDIISDLHDGSDEKNIPVIKDESFDKSQECEFIVNGHPIRCVDFFNKEYDEHSIEGKSCNLFNIGDLVSYYRGLLRQGDIMEEVNKPVKVIGGNIFSSINKVGYLGDGFNDELVVKFNIGDYSDDELLTEFKGLLKIWRLGTEIDEPKKNNNRIGLSSLKKIFTYKVFPFIDLMLWEKINQKKISNELYARLLFPLSEGNIMGGVQIKDTVRPFVEKIIFDDFLRYLSFYVKKNEYLKDMRFSDVMKLAEI</sequence>
<dbReference type="InterPro" id="IPR045664">
    <property type="entry name" value="DUF6387"/>
</dbReference>
<dbReference type="Pfam" id="PF19924">
    <property type="entry name" value="DUF6387"/>
    <property type="match status" value="1"/>
</dbReference>
<protein>
    <submittedName>
        <fullName evidence="1">Uncharacterized protein</fullName>
    </submittedName>
</protein>
<dbReference type="RefSeq" id="WP_052726079.1">
    <property type="nucleotide sequence ID" value="NZ_CAWMEF010000001.1"/>
</dbReference>
<proteinExistence type="predicted"/>
<dbReference type="EMBL" id="FO818637">
    <property type="protein sequence ID" value="CDM90604.1"/>
    <property type="molecule type" value="Genomic_DNA"/>
</dbReference>
<accession>A0A0B6XEA5</accession>
<evidence type="ECO:0000313" key="2">
    <source>
        <dbReference type="Proteomes" id="UP000032930"/>
    </source>
</evidence>
<dbReference type="AlphaFoldDB" id="A0A0B6XEA5"/>
<dbReference type="KEGG" id="xbv:XBW1_3247"/>
<name>A0A0B6XEA5_XENBV</name>
<gene>
    <name evidence="1" type="ORF">XBW1_3247</name>
</gene>